<evidence type="ECO:0000313" key="3">
    <source>
        <dbReference type="Proteomes" id="UP001187415"/>
    </source>
</evidence>
<feature type="region of interest" description="Disordered" evidence="1">
    <location>
        <begin position="21"/>
        <end position="61"/>
    </location>
</feature>
<protein>
    <submittedName>
        <fullName evidence="2">Uncharacterized protein</fullName>
    </submittedName>
</protein>
<organism evidence="2 3">
    <name type="scientific">Channa striata</name>
    <name type="common">Snakehead murrel</name>
    <name type="synonym">Ophicephalus striatus</name>
    <dbReference type="NCBI Taxonomy" id="64152"/>
    <lineage>
        <taxon>Eukaryota</taxon>
        <taxon>Metazoa</taxon>
        <taxon>Chordata</taxon>
        <taxon>Craniata</taxon>
        <taxon>Vertebrata</taxon>
        <taxon>Euteleostomi</taxon>
        <taxon>Actinopterygii</taxon>
        <taxon>Neopterygii</taxon>
        <taxon>Teleostei</taxon>
        <taxon>Neoteleostei</taxon>
        <taxon>Acanthomorphata</taxon>
        <taxon>Anabantaria</taxon>
        <taxon>Anabantiformes</taxon>
        <taxon>Channoidei</taxon>
        <taxon>Channidae</taxon>
        <taxon>Channa</taxon>
    </lineage>
</organism>
<gene>
    <name evidence="2" type="ORF">Q5P01_003067</name>
</gene>
<evidence type="ECO:0000313" key="2">
    <source>
        <dbReference type="EMBL" id="KAK2863534.1"/>
    </source>
</evidence>
<evidence type="ECO:0000256" key="1">
    <source>
        <dbReference type="SAM" id="MobiDB-lite"/>
    </source>
</evidence>
<proteinExistence type="predicted"/>
<comment type="caution">
    <text evidence="2">The sequence shown here is derived from an EMBL/GenBank/DDBJ whole genome shotgun (WGS) entry which is preliminary data.</text>
</comment>
<accession>A0AA88NSS2</accession>
<dbReference type="AlphaFoldDB" id="A0AA88NSS2"/>
<dbReference type="Proteomes" id="UP001187415">
    <property type="component" value="Unassembled WGS sequence"/>
</dbReference>
<keyword evidence="3" id="KW-1185">Reference proteome</keyword>
<sequence>MNDTDEKLECDCLHSKTKPLRRRRRGLRGADGRRHRRSFQQEECNINSGEDGRTAPDATVQSVSQTLVSDGVEAGCEVDSAAVGCEPDGAPAQVYLDTS</sequence>
<dbReference type="EMBL" id="JAUPFM010000001">
    <property type="protein sequence ID" value="KAK2863534.1"/>
    <property type="molecule type" value="Genomic_DNA"/>
</dbReference>
<reference evidence="2" key="1">
    <citation type="submission" date="2023-07" db="EMBL/GenBank/DDBJ databases">
        <title>Chromosome-level Genome Assembly of Striped Snakehead (Channa striata).</title>
        <authorList>
            <person name="Liu H."/>
        </authorList>
    </citation>
    <scope>NUCLEOTIDE SEQUENCE</scope>
    <source>
        <strain evidence="2">Gz</strain>
        <tissue evidence="2">Muscle</tissue>
    </source>
</reference>
<name>A0AA88NSS2_CHASR</name>
<feature type="compositionally biased region" description="Basic residues" evidence="1">
    <location>
        <begin position="21"/>
        <end position="38"/>
    </location>
</feature>